<proteinExistence type="predicted"/>
<sequence length="326" mass="37539">MSISEELLSKISNTYEIQAISAQLIYDGVNKILQISDNTETFILKLFKKIKHSKSRISFERTILTHLNSHDINCIHVITPNANKEQTYEFNGKTYYGLMTRLCLGNQYSPHNKDMHCFLFGKALFRLHECPTESFTNPKFNTSNIHHLMRSLKKDNSSPAVQLRKTITNLFDNISLSLPPLAPPFEQCICHGDAWPGNALYFKDRCKLIDFEHARLADPALDIATFLWWLSGAELNESKKLTAWENFTQGYGESIEPRINEHTSTLIKTIQLRSLVFIHNNILLTEEILEHSLQQTSDLLHKTNFINQDPSLSSLWINLSKTNYPR</sequence>
<evidence type="ECO:0000256" key="5">
    <source>
        <dbReference type="ARBA" id="ARBA00022723"/>
    </source>
</evidence>
<dbReference type="PANTHER" id="PTHR39573">
    <property type="entry name" value="STRESS RESPONSE KINASE A"/>
    <property type="match status" value="1"/>
</dbReference>
<dbReference type="Pfam" id="PF01636">
    <property type="entry name" value="APH"/>
    <property type="match status" value="1"/>
</dbReference>
<evidence type="ECO:0000256" key="9">
    <source>
        <dbReference type="ARBA" id="ARBA00022842"/>
    </source>
</evidence>
<evidence type="ECO:0000256" key="6">
    <source>
        <dbReference type="ARBA" id="ARBA00022741"/>
    </source>
</evidence>
<dbReference type="Gene3D" id="3.90.1200.10">
    <property type="match status" value="1"/>
</dbReference>
<evidence type="ECO:0000313" key="12">
    <source>
        <dbReference type="EMBL" id="BCX69576.1"/>
    </source>
</evidence>
<accession>A0ABM7RVA6</accession>
<keyword evidence="5" id="KW-0479">Metal-binding</keyword>
<dbReference type="SUPFAM" id="SSF56112">
    <property type="entry name" value="Protein kinase-like (PK-like)"/>
    <property type="match status" value="1"/>
</dbReference>
<dbReference type="EMBL" id="AP017423">
    <property type="protein sequence ID" value="BCX69576.1"/>
    <property type="molecule type" value="Genomic_DNA"/>
</dbReference>
<dbReference type="RefSeq" id="WP_096509875.1">
    <property type="nucleotide sequence ID" value="NZ_AP017423.2"/>
</dbReference>
<evidence type="ECO:0000256" key="1">
    <source>
        <dbReference type="ARBA" id="ARBA00022490"/>
    </source>
</evidence>
<keyword evidence="9" id="KW-0460">Magnesium</keyword>
<reference evidence="12 13" key="1">
    <citation type="submission" date="2016-04" db="EMBL/GenBank/DDBJ databases">
        <title>Complete genome sequence of Pseudomonas sp. LAB-08 isolated from TCE contaminated aquifer soil.</title>
        <authorList>
            <person name="Dohra H."/>
            <person name="Suzuki K."/>
            <person name="Fatma A."/>
            <person name="Inuzuka Y."/>
            <person name="Honjo M."/>
            <person name="Tashiro Y."/>
            <person name="Futamata H."/>
        </authorList>
    </citation>
    <scope>NUCLEOTIDE SEQUENCE [LARGE SCALE GENOMIC DNA]</scope>
    <source>
        <strain evidence="12 13">LAB-08</strain>
    </source>
</reference>
<evidence type="ECO:0000256" key="7">
    <source>
        <dbReference type="ARBA" id="ARBA00022777"/>
    </source>
</evidence>
<dbReference type="InterPro" id="IPR011009">
    <property type="entry name" value="Kinase-like_dom_sf"/>
</dbReference>
<protein>
    <submittedName>
        <fullName evidence="12">Phosphotransferase</fullName>
    </submittedName>
</protein>
<keyword evidence="6" id="KW-0547">Nucleotide-binding</keyword>
<evidence type="ECO:0000256" key="8">
    <source>
        <dbReference type="ARBA" id="ARBA00022840"/>
    </source>
</evidence>
<dbReference type="InterPro" id="IPR002575">
    <property type="entry name" value="Aminoglycoside_PTrfase"/>
</dbReference>
<evidence type="ECO:0000256" key="10">
    <source>
        <dbReference type="ARBA" id="ARBA00023016"/>
    </source>
</evidence>
<keyword evidence="13" id="KW-1185">Reference proteome</keyword>
<organism evidence="12 13">
    <name type="scientific">Pseudomonas izuensis</name>
    <dbReference type="NCBI Taxonomy" id="2684212"/>
    <lineage>
        <taxon>Bacteria</taxon>
        <taxon>Pseudomonadati</taxon>
        <taxon>Pseudomonadota</taxon>
        <taxon>Gammaproteobacteria</taxon>
        <taxon>Pseudomonadales</taxon>
        <taxon>Pseudomonadaceae</taxon>
        <taxon>Pseudomonas</taxon>
    </lineage>
</organism>
<gene>
    <name evidence="12" type="ORF">LAB08_R42230</name>
</gene>
<evidence type="ECO:0000259" key="11">
    <source>
        <dbReference type="Pfam" id="PF01636"/>
    </source>
</evidence>
<keyword evidence="1" id="KW-0963">Cytoplasm</keyword>
<keyword evidence="2" id="KW-0723">Serine/threonine-protein kinase</keyword>
<evidence type="ECO:0000313" key="13">
    <source>
        <dbReference type="Proteomes" id="UP000218595"/>
    </source>
</evidence>
<dbReference type="Proteomes" id="UP000218595">
    <property type="component" value="Chromosome"/>
</dbReference>
<keyword evidence="8" id="KW-0067">ATP-binding</keyword>
<dbReference type="InterPro" id="IPR032882">
    <property type="entry name" value="SrkA/RdoA"/>
</dbReference>
<keyword evidence="3" id="KW-0597">Phosphoprotein</keyword>
<evidence type="ECO:0000256" key="4">
    <source>
        <dbReference type="ARBA" id="ARBA00022679"/>
    </source>
</evidence>
<feature type="domain" description="Aminoglycoside phosphotransferase" evidence="11">
    <location>
        <begin position="36"/>
        <end position="231"/>
    </location>
</feature>
<dbReference type="Gene3D" id="3.30.200.20">
    <property type="entry name" value="Phosphorylase Kinase, domain 1"/>
    <property type="match status" value="1"/>
</dbReference>
<keyword evidence="4" id="KW-0808">Transferase</keyword>
<keyword evidence="7" id="KW-0418">Kinase</keyword>
<name>A0ABM7RVA6_9PSED</name>
<evidence type="ECO:0000256" key="2">
    <source>
        <dbReference type="ARBA" id="ARBA00022527"/>
    </source>
</evidence>
<keyword evidence="10" id="KW-0346">Stress response</keyword>
<evidence type="ECO:0000256" key="3">
    <source>
        <dbReference type="ARBA" id="ARBA00022553"/>
    </source>
</evidence>
<dbReference type="PANTHER" id="PTHR39573:SF1">
    <property type="entry name" value="STRESS RESPONSE KINASE A"/>
    <property type="match status" value="1"/>
</dbReference>